<protein>
    <submittedName>
        <fullName evidence="1">Uncharacterized protein</fullName>
    </submittedName>
</protein>
<reference evidence="1 2" key="1">
    <citation type="submission" date="2017-11" db="EMBL/GenBank/DDBJ databases">
        <title>The genome of Rhizophagus clarus HR1 reveals common genetic basis of auxotrophy among arbuscular mycorrhizal fungi.</title>
        <authorList>
            <person name="Kobayashi Y."/>
        </authorList>
    </citation>
    <scope>NUCLEOTIDE SEQUENCE [LARGE SCALE GENOMIC DNA]</scope>
    <source>
        <strain evidence="1 2">HR1</strain>
    </source>
</reference>
<sequence>MEKELYSKACVASSIKFAVSEATENDANLTESDRISRNLATILARDKEVVAVYLKILPEKCKAYISKNDVWREEDDEYISKIQNCLKNMSENPVKKLEEAWKREDVRTLFTEAMTYCSAKLDSRFKKLKQDIIKDKHDSHIKSFIEQAKIDVENINEVNKQKLSRCCCEYYKKIKNDITIPEKFKRHIRKVGSYVGSLIDITKCAINAKNKILFSNMELYKLNPIIINQPIFSWKRIIQEFIPDPDDYKVYEEICLDKDLIKKRLDFIYDGRSDIEDIEQRIYLHAELNILTNIINQEDKSRVFIAVSKRCCYLCELYIEFAKLKGYNIVTPGSHKKIYHKWKLPDVTNVDFRNESMSHILASLNQIIENEIAQYTSELARSDSDGHSINSDDNDFQNIDDMFDDIF</sequence>
<dbReference type="Pfam" id="PF14441">
    <property type="entry name" value="OTT_1508_deam"/>
    <property type="match status" value="1"/>
</dbReference>
<evidence type="ECO:0000313" key="1">
    <source>
        <dbReference type="EMBL" id="GBB85612.1"/>
    </source>
</evidence>
<dbReference type="InterPro" id="IPR027796">
    <property type="entry name" value="OTT_1508_deam-like"/>
</dbReference>
<dbReference type="Proteomes" id="UP000247702">
    <property type="component" value="Unassembled WGS sequence"/>
</dbReference>
<dbReference type="AlphaFoldDB" id="A0A2Z6QAW8"/>
<comment type="caution">
    <text evidence="1">The sequence shown here is derived from an EMBL/GenBank/DDBJ whole genome shotgun (WGS) entry which is preliminary data.</text>
</comment>
<organism evidence="1 2">
    <name type="scientific">Rhizophagus clarus</name>
    <dbReference type="NCBI Taxonomy" id="94130"/>
    <lineage>
        <taxon>Eukaryota</taxon>
        <taxon>Fungi</taxon>
        <taxon>Fungi incertae sedis</taxon>
        <taxon>Mucoromycota</taxon>
        <taxon>Glomeromycotina</taxon>
        <taxon>Glomeromycetes</taxon>
        <taxon>Glomerales</taxon>
        <taxon>Glomeraceae</taxon>
        <taxon>Rhizophagus</taxon>
    </lineage>
</organism>
<keyword evidence="2" id="KW-1185">Reference proteome</keyword>
<evidence type="ECO:0000313" key="2">
    <source>
        <dbReference type="Proteomes" id="UP000247702"/>
    </source>
</evidence>
<dbReference type="EMBL" id="BEXD01000236">
    <property type="protein sequence ID" value="GBB85612.1"/>
    <property type="molecule type" value="Genomic_DNA"/>
</dbReference>
<name>A0A2Z6QAW8_9GLOM</name>
<gene>
    <name evidence="1" type="ORF">RclHR1_01210020</name>
</gene>
<accession>A0A2Z6QAW8</accession>
<proteinExistence type="predicted"/>